<evidence type="ECO:0000256" key="1">
    <source>
        <dbReference type="SAM" id="Phobius"/>
    </source>
</evidence>
<keyword evidence="4" id="KW-1185">Reference proteome</keyword>
<feature type="domain" description="DUF3887" evidence="2">
    <location>
        <begin position="123"/>
        <end position="216"/>
    </location>
</feature>
<keyword evidence="1" id="KW-1133">Transmembrane helix</keyword>
<organism evidence="3 4">
    <name type="scientific">Raoultibacter timonensis</name>
    <dbReference type="NCBI Taxonomy" id="1907662"/>
    <lineage>
        <taxon>Bacteria</taxon>
        <taxon>Bacillati</taxon>
        <taxon>Actinomycetota</taxon>
        <taxon>Coriobacteriia</taxon>
        <taxon>Eggerthellales</taxon>
        <taxon>Eggerthellaceae</taxon>
        <taxon>Raoultibacter</taxon>
    </lineage>
</organism>
<protein>
    <recommendedName>
        <fullName evidence="2">DUF3887 domain-containing protein</fullName>
    </recommendedName>
</protein>
<dbReference type="Pfam" id="PF22564">
    <property type="entry name" value="HAAS"/>
    <property type="match status" value="1"/>
</dbReference>
<dbReference type="RefSeq" id="WP_244387505.1">
    <property type="nucleotide sequence ID" value="NZ_AP025564.1"/>
</dbReference>
<gene>
    <name evidence="3" type="ORF">CE91St30_00460</name>
</gene>
<dbReference type="Proteomes" id="UP001320544">
    <property type="component" value="Chromosome"/>
</dbReference>
<sequence>MNEQAYVKAVAKNLAASKQRNDEFVRDLESDIADALSAGETWEQIELRMGDPRHVAYEFNDNLSEKERAAGKKRKRTKVIAIVAAVVVVIIAAIAIATWWFLPSQHTAGQQIGVDEQTVIAQAEEAIGYLNADDFAGLESISIEAMADPSAKASIEEARDLISSDWGEFESFGSAYAAEVVQAGQVVEVAEIVAVYENVSVTYTIMFNEDMVLTGLYMK</sequence>
<evidence type="ECO:0000313" key="4">
    <source>
        <dbReference type="Proteomes" id="UP001320544"/>
    </source>
</evidence>
<dbReference type="Pfam" id="PF13026">
    <property type="entry name" value="DUF3887"/>
    <property type="match status" value="1"/>
</dbReference>
<evidence type="ECO:0000259" key="2">
    <source>
        <dbReference type="Pfam" id="PF13026"/>
    </source>
</evidence>
<dbReference type="Gene3D" id="3.10.450.590">
    <property type="match status" value="1"/>
</dbReference>
<proteinExistence type="predicted"/>
<accession>A0ABN6M9K0</accession>
<feature type="transmembrane region" description="Helical" evidence="1">
    <location>
        <begin position="79"/>
        <end position="102"/>
    </location>
</feature>
<name>A0ABN6M9K0_9ACTN</name>
<dbReference type="InterPro" id="IPR024981">
    <property type="entry name" value="DUF3887"/>
</dbReference>
<dbReference type="EMBL" id="AP025564">
    <property type="protein sequence ID" value="BDE94713.1"/>
    <property type="molecule type" value="Genomic_DNA"/>
</dbReference>
<keyword evidence="1" id="KW-0812">Transmembrane</keyword>
<evidence type="ECO:0000313" key="3">
    <source>
        <dbReference type="EMBL" id="BDE94713.1"/>
    </source>
</evidence>
<reference evidence="3 4" key="1">
    <citation type="submission" date="2022-01" db="EMBL/GenBank/DDBJ databases">
        <title>Novel bile acid biosynthetic pathways are enriched in the microbiome of centenarians.</title>
        <authorList>
            <person name="Sato Y."/>
            <person name="Atarashi K."/>
            <person name="Plichta R.D."/>
            <person name="Arai Y."/>
            <person name="Sasajima S."/>
            <person name="Kearney M.S."/>
            <person name="Suda W."/>
            <person name="Takeshita K."/>
            <person name="Sasaki T."/>
            <person name="Okamoto S."/>
            <person name="Skelly N.A."/>
            <person name="Okamura Y."/>
            <person name="Vlamakis H."/>
            <person name="Li Y."/>
            <person name="Tanoue T."/>
            <person name="Takei H."/>
            <person name="Nittono H."/>
            <person name="Narushima S."/>
            <person name="Irie J."/>
            <person name="Itoh H."/>
            <person name="Moriya K."/>
            <person name="Sugiura Y."/>
            <person name="Suematsu M."/>
            <person name="Moritoki N."/>
            <person name="Shibata S."/>
            <person name="Littman R.D."/>
            <person name="Fischbach A.M."/>
            <person name="Uwamino Y."/>
            <person name="Inoue T."/>
            <person name="Honda A."/>
            <person name="Hattori M."/>
            <person name="Murai T."/>
            <person name="Xavier J.R."/>
            <person name="Hirose N."/>
            <person name="Honda K."/>
        </authorList>
    </citation>
    <scope>NUCLEOTIDE SEQUENCE [LARGE SCALE GENOMIC DNA]</scope>
    <source>
        <strain evidence="3 4">CE91-St30</strain>
    </source>
</reference>
<keyword evidence="1" id="KW-0472">Membrane</keyword>